<reference evidence="1 2" key="1">
    <citation type="submission" date="2016-10" db="EMBL/GenBank/DDBJ databases">
        <authorList>
            <person name="de Groot N.N."/>
        </authorList>
    </citation>
    <scope>NUCLEOTIDE SEQUENCE [LARGE SCALE GENOMIC DNA]</scope>
    <source>
        <strain evidence="1 2">DSM 43941</strain>
    </source>
</reference>
<evidence type="ECO:0000313" key="1">
    <source>
        <dbReference type="EMBL" id="SDS50953.1"/>
    </source>
</evidence>
<evidence type="ECO:0000313" key="2">
    <source>
        <dbReference type="Proteomes" id="UP000198688"/>
    </source>
</evidence>
<accession>A0A1H1SSY5</accession>
<proteinExistence type="predicted"/>
<gene>
    <name evidence="1" type="ORF">SAMN04489716_0941</name>
</gene>
<sequence>MTFEEAYQKLPMDGTKELPITWEPAGVPATEDLVAARRSLVFSYWLRSETDWTPIIPIGRFLFTDKHYQEVLAPSAEVTDAENPSRGPLWAKAMGVEETGPDEARVTFCTDRGYWRGVEDASEVRKDRANLESYRMTYVQTGDGERRWLTSGRTDNAVDREEQYGAQCTEWAQHQL</sequence>
<protein>
    <submittedName>
        <fullName evidence="1">Uncharacterized protein</fullName>
    </submittedName>
</protein>
<dbReference type="EMBL" id="LT629758">
    <property type="protein sequence ID" value="SDS50953.1"/>
    <property type="molecule type" value="Genomic_DNA"/>
</dbReference>
<organism evidence="1 2">
    <name type="scientific">Actinoplanes derwentensis</name>
    <dbReference type="NCBI Taxonomy" id="113562"/>
    <lineage>
        <taxon>Bacteria</taxon>
        <taxon>Bacillati</taxon>
        <taxon>Actinomycetota</taxon>
        <taxon>Actinomycetes</taxon>
        <taxon>Micromonosporales</taxon>
        <taxon>Micromonosporaceae</taxon>
        <taxon>Actinoplanes</taxon>
    </lineage>
</organism>
<dbReference type="STRING" id="113562.SAMN04489716_0941"/>
<dbReference type="AlphaFoldDB" id="A0A1H1SSY5"/>
<dbReference type="Proteomes" id="UP000198688">
    <property type="component" value="Chromosome I"/>
</dbReference>
<name>A0A1H1SSY5_9ACTN</name>
<keyword evidence="2" id="KW-1185">Reference proteome</keyword>